<feature type="domain" description="Peptidase M17 leucyl aminopeptidase N-terminal" evidence="7">
    <location>
        <begin position="20"/>
        <end position="132"/>
    </location>
</feature>
<dbReference type="GO" id="GO:0006508">
    <property type="term" value="P:proteolysis"/>
    <property type="evidence" value="ECO:0007669"/>
    <property type="project" value="UniProtKB-KW"/>
</dbReference>
<dbReference type="Pfam" id="PF00883">
    <property type="entry name" value="Peptidase_M17"/>
    <property type="match status" value="1"/>
</dbReference>
<dbReference type="RefSeq" id="WP_153490918.1">
    <property type="nucleotide sequence ID" value="NZ_VWNA01000003.1"/>
</dbReference>
<dbReference type="Gene3D" id="3.40.220.10">
    <property type="entry name" value="Leucine Aminopeptidase, subunit E, domain 1"/>
    <property type="match status" value="1"/>
</dbReference>
<dbReference type="InterPro" id="IPR011356">
    <property type="entry name" value="Leucine_aapep/pepB"/>
</dbReference>
<evidence type="ECO:0000313" key="9">
    <source>
        <dbReference type="Proteomes" id="UP000332515"/>
    </source>
</evidence>
<reference evidence="8 9" key="1">
    <citation type="submission" date="2019-09" db="EMBL/GenBank/DDBJ databases">
        <title>Segnochrobactrum spirostomi gen. nov., sp. nov., isolated from the ciliate Spirostomum cf. yagiui and description of a novel family, Segnochrobactraceae fam. nov. within the order Rhizobiales of the class Alphaproteobacteria.</title>
        <authorList>
            <person name="Akter S."/>
            <person name="Shazib S.U.A."/>
            <person name="Shin M.K."/>
        </authorList>
    </citation>
    <scope>NUCLEOTIDE SEQUENCE [LARGE SCALE GENOMIC DNA]</scope>
    <source>
        <strain evidence="8 9">Sp-1</strain>
    </source>
</reference>
<dbReference type="PANTHER" id="PTHR11963:SF23">
    <property type="entry name" value="CYTOSOL AMINOPEPTIDASE"/>
    <property type="match status" value="1"/>
</dbReference>
<dbReference type="GO" id="GO:0005737">
    <property type="term" value="C:cytoplasm"/>
    <property type="evidence" value="ECO:0007669"/>
    <property type="project" value="InterPro"/>
</dbReference>
<keyword evidence="2 8" id="KW-0031">Aminopeptidase</keyword>
<evidence type="ECO:0000259" key="6">
    <source>
        <dbReference type="Pfam" id="PF00883"/>
    </source>
</evidence>
<accession>A0A6A7Y875</accession>
<keyword evidence="4" id="KW-0378">Hydrolase</keyword>
<evidence type="ECO:0000313" key="8">
    <source>
        <dbReference type="EMBL" id="MQT15493.1"/>
    </source>
</evidence>
<dbReference type="PRINTS" id="PR00481">
    <property type="entry name" value="LAMNOPPTDASE"/>
</dbReference>
<dbReference type="Proteomes" id="UP000332515">
    <property type="component" value="Unassembled WGS sequence"/>
</dbReference>
<gene>
    <name evidence="8" type="ORF">F0357_23130</name>
</gene>
<dbReference type="SUPFAM" id="SSF53187">
    <property type="entry name" value="Zn-dependent exopeptidases"/>
    <property type="match status" value="1"/>
</dbReference>
<dbReference type="SUPFAM" id="SSF52949">
    <property type="entry name" value="Macro domain-like"/>
    <property type="match status" value="1"/>
</dbReference>
<dbReference type="InterPro" id="IPR008283">
    <property type="entry name" value="Peptidase_M17_N"/>
</dbReference>
<dbReference type="GO" id="GO:0030145">
    <property type="term" value="F:manganese ion binding"/>
    <property type="evidence" value="ECO:0007669"/>
    <property type="project" value="InterPro"/>
</dbReference>
<evidence type="ECO:0000256" key="2">
    <source>
        <dbReference type="ARBA" id="ARBA00022438"/>
    </source>
</evidence>
<comment type="similarity">
    <text evidence="1">Belongs to the peptidase M17 family.</text>
</comment>
<feature type="domain" description="Cytosol aminopeptidase" evidence="6">
    <location>
        <begin position="175"/>
        <end position="479"/>
    </location>
</feature>
<evidence type="ECO:0000256" key="4">
    <source>
        <dbReference type="ARBA" id="ARBA00022801"/>
    </source>
</evidence>
<dbReference type="EMBL" id="VWNA01000003">
    <property type="protein sequence ID" value="MQT15493.1"/>
    <property type="molecule type" value="Genomic_DNA"/>
</dbReference>
<organism evidence="8 9">
    <name type="scientific">Segnochrobactrum spirostomi</name>
    <dbReference type="NCBI Taxonomy" id="2608987"/>
    <lineage>
        <taxon>Bacteria</taxon>
        <taxon>Pseudomonadati</taxon>
        <taxon>Pseudomonadota</taxon>
        <taxon>Alphaproteobacteria</taxon>
        <taxon>Hyphomicrobiales</taxon>
        <taxon>Segnochrobactraceae</taxon>
        <taxon>Segnochrobactrum</taxon>
    </lineage>
</organism>
<evidence type="ECO:0000259" key="7">
    <source>
        <dbReference type="Pfam" id="PF02789"/>
    </source>
</evidence>
<dbReference type="Pfam" id="PF02789">
    <property type="entry name" value="Peptidase_M17_N"/>
    <property type="match status" value="1"/>
</dbReference>
<keyword evidence="5" id="KW-0464">Manganese</keyword>
<protein>
    <submittedName>
        <fullName evidence="8">Leucyl aminopeptidase</fullName>
    </submittedName>
</protein>
<dbReference type="InterPro" id="IPR043472">
    <property type="entry name" value="Macro_dom-like"/>
</dbReference>
<proteinExistence type="inferred from homology"/>
<evidence type="ECO:0000256" key="5">
    <source>
        <dbReference type="ARBA" id="ARBA00023211"/>
    </source>
</evidence>
<evidence type="ECO:0000256" key="3">
    <source>
        <dbReference type="ARBA" id="ARBA00022670"/>
    </source>
</evidence>
<keyword evidence="9" id="KW-1185">Reference proteome</keyword>
<dbReference type="Gene3D" id="3.40.630.10">
    <property type="entry name" value="Zn peptidases"/>
    <property type="match status" value="1"/>
</dbReference>
<evidence type="ECO:0000256" key="1">
    <source>
        <dbReference type="ARBA" id="ARBA00009528"/>
    </source>
</evidence>
<dbReference type="InterPro" id="IPR000819">
    <property type="entry name" value="Peptidase_M17_C"/>
</dbReference>
<keyword evidence="3" id="KW-0645">Protease</keyword>
<dbReference type="AlphaFoldDB" id="A0A6A7Y875"/>
<comment type="caution">
    <text evidence="8">The sequence shown here is derived from an EMBL/GenBank/DDBJ whole genome shotgun (WGS) entry which is preliminary data.</text>
</comment>
<dbReference type="GO" id="GO:0070006">
    <property type="term" value="F:metalloaminopeptidase activity"/>
    <property type="evidence" value="ECO:0007669"/>
    <property type="project" value="InterPro"/>
</dbReference>
<name>A0A6A7Y875_9HYPH</name>
<sequence>MSGLSLAAFPAARDNTRLLVVPVVGEGDALAAVPAFAVPGLDRLVTALQRDPRVSAEAGSVAPVVVAGAGEDPDLMAVSLGDERTADAVRDAFQAAASETLGRDACFVLPAGIDPAAAARAAAEGILLGRFRPEGSSDPDGEDDTLVLAVPAEHVDDRAVTSAFATGLAAGRTANWVRHLVELPPSRLWPERLADVIATRARELGLTAEVWDRPAMLAEGFGGTAAVGVGSANGPRVVVLKTPRPPGVRPLGLAGKGMTFDAGGINLKRDLHEIHRMKDDMAGAAAVAGALFAAAELGLAGPVIAVLPMAENMPSGAAQRPGDIITHPDGQTSEVVDTDCEGRLILADALAWLRRQGVSGLIDVGTLTDGGGVGPLLWGAWSNDDALAEAVFKAGAAAGEPGWRLPLKRQYRALLESRVADIANAPLSHADIGLTAATFLSAFAGDTPWVHIDNGSSAFLEEDIGVWEEGATGSPVRALLQLLIDRAGTASAA</sequence>
<dbReference type="PANTHER" id="PTHR11963">
    <property type="entry name" value="LEUCINE AMINOPEPTIDASE-RELATED"/>
    <property type="match status" value="1"/>
</dbReference>